<dbReference type="KEGG" id="pact:CA264_09685"/>
<protein>
    <submittedName>
        <fullName evidence="1">Uncharacterized protein</fullName>
    </submittedName>
</protein>
<organism evidence="1 2">
    <name type="scientific">Pontibacter actiniarum</name>
    <dbReference type="NCBI Taxonomy" id="323450"/>
    <lineage>
        <taxon>Bacteria</taxon>
        <taxon>Pseudomonadati</taxon>
        <taxon>Bacteroidota</taxon>
        <taxon>Cytophagia</taxon>
        <taxon>Cytophagales</taxon>
        <taxon>Hymenobacteraceae</taxon>
        <taxon>Pontibacter</taxon>
    </lineage>
</organism>
<dbReference type="AlphaFoldDB" id="A0A1X9YS40"/>
<evidence type="ECO:0000313" key="2">
    <source>
        <dbReference type="Proteomes" id="UP000266292"/>
    </source>
</evidence>
<gene>
    <name evidence="1" type="ORF">CA264_09685</name>
</gene>
<proteinExistence type="predicted"/>
<dbReference type="OrthoDB" id="853440at2"/>
<dbReference type="STRING" id="709015.GCA_000472485_01950"/>
<name>A0A1X9YS40_9BACT</name>
<evidence type="ECO:0000313" key="1">
    <source>
        <dbReference type="EMBL" id="ARS35689.1"/>
    </source>
</evidence>
<dbReference type="RefSeq" id="WP_025606718.1">
    <property type="nucleotide sequence ID" value="NZ_CP021235.1"/>
</dbReference>
<keyword evidence="2" id="KW-1185">Reference proteome</keyword>
<sequence length="129" mass="14630">MEFSDTHSIVIQSVFRSEKGEEGACLLDIIGYFDYVNHAILTYQEFSESVEAAKACGLVEINEGKLKTTDTLKKWKNGLPKKLSIQKENLELRSYLNKNCKKEDRVNGTPGFSVGEFNAVVEEYLKESR</sequence>
<dbReference type="EMBL" id="CP021235">
    <property type="protein sequence ID" value="ARS35689.1"/>
    <property type="molecule type" value="Genomic_DNA"/>
</dbReference>
<dbReference type="Proteomes" id="UP000266292">
    <property type="component" value="Chromosome"/>
</dbReference>
<accession>A0A1X9YS40</accession>
<reference evidence="2" key="1">
    <citation type="submission" date="2017-05" db="EMBL/GenBank/DDBJ databases">
        <authorList>
            <person name="Ray J."/>
            <person name="Price M."/>
            <person name="Deutschbauer A."/>
        </authorList>
    </citation>
    <scope>NUCLEOTIDE SEQUENCE [LARGE SCALE GENOMIC DNA]</scope>
    <source>
        <strain evidence="2">DSM 19842</strain>
    </source>
</reference>